<organism evidence="5 6">
    <name type="scientific">Conexibacter woesei (strain DSM 14684 / CCUG 47730 / CIP 108061 / JCM 11494 / NBRC 100937 / ID131577)</name>
    <dbReference type="NCBI Taxonomy" id="469383"/>
    <lineage>
        <taxon>Bacteria</taxon>
        <taxon>Bacillati</taxon>
        <taxon>Actinomycetota</taxon>
        <taxon>Thermoleophilia</taxon>
        <taxon>Solirubrobacterales</taxon>
        <taxon>Conexibacteraceae</taxon>
        <taxon>Conexibacter</taxon>
    </lineage>
</organism>
<dbReference type="KEGG" id="cwo:Cwoe_5017"/>
<accession>D3FCD3</accession>
<reference evidence="5 6" key="1">
    <citation type="journal article" date="2010" name="Stand. Genomic Sci.">
        <title>Complete genome sequence of Conexibacter woesei type strain (ID131577).</title>
        <authorList>
            <person name="Pukall R."/>
            <person name="Lapidus A."/>
            <person name="Glavina Del Rio T."/>
            <person name="Copeland A."/>
            <person name="Tice H."/>
            <person name="Cheng J.-F."/>
            <person name="Lucas S."/>
            <person name="Chen F."/>
            <person name="Nolan M."/>
            <person name="Bruce D."/>
            <person name="Goodwin L."/>
            <person name="Pitluck S."/>
            <person name="Mavromatis K."/>
            <person name="Ivanova N."/>
            <person name="Ovchinnikova G."/>
            <person name="Pati A."/>
            <person name="Chen A."/>
            <person name="Palaniappan K."/>
            <person name="Land M."/>
            <person name="Hauser L."/>
            <person name="Chang Y.-J."/>
            <person name="Jeffries C.D."/>
            <person name="Chain P."/>
            <person name="Meincke L."/>
            <person name="Sims D."/>
            <person name="Brettin T."/>
            <person name="Detter J.C."/>
            <person name="Rohde M."/>
            <person name="Goeker M."/>
            <person name="Bristow J."/>
            <person name="Eisen J.A."/>
            <person name="Markowitz V."/>
            <person name="Kyrpides N.C."/>
            <person name="Klenk H.-P."/>
            <person name="Hugenholtz P."/>
        </authorList>
    </citation>
    <scope>NUCLEOTIDE SEQUENCE [LARGE SCALE GENOMIC DNA]</scope>
    <source>
        <strain evidence="6">DSM 14684 / CIP 108061 / JCM 11494 / NBRC 100937 / ID131577</strain>
    </source>
</reference>
<dbReference type="Proteomes" id="UP000008229">
    <property type="component" value="Chromosome"/>
</dbReference>
<sequence length="510" mass="54182">MTHRSASRVGRVAPGLHAVLSITDIVELPGLEIRLVAGHVGDRNAIRWLHISELEDPTPELDGGELLLTGGLGLGATAASQRRYVRRLAEHGAAGLGIAVGEALPQIPAAVVAEADALGFPVLLVPASTPFNTLTKLTLPQLAADPVAQALEVHEQLIETVLGGGGPRDLLRILGGTLGGTLVLSDDHGTIAEHHSGEHHSGERHELGDDALALPIGDGPGAATLRAAREERPFGDYERLVLRHGQNALALELARRQAVLAAELRLAGDLFDDLEQERLDLRETARRLAAFGLDANRSHAALLGVPGGDANAALLRDLIARHLDRQAISHLSAARHNGVAFLVNAPSEEALFALAEALVRAAPGMRVAVGRSANGLGLGRSLLEARAALDASGAAVVSYRDLSSFELLLSVPVPVLEAYVDRVLGPTASNGWLVETLSVLLESGCRWKDAAEQLGVHRHTLRYRMDRLQEQTGRHPDQPGQRMELWLAVKAIQAIAMRGGGSYEPRTDRV</sequence>
<evidence type="ECO:0000256" key="1">
    <source>
        <dbReference type="ARBA" id="ARBA00006754"/>
    </source>
</evidence>
<dbReference type="PANTHER" id="PTHR33744">
    <property type="entry name" value="CARBOHYDRATE DIACID REGULATOR"/>
    <property type="match status" value="1"/>
</dbReference>
<feature type="domain" description="Purine catabolism PurC-like" evidence="2">
    <location>
        <begin position="24"/>
        <end position="137"/>
    </location>
</feature>
<dbReference type="InterPro" id="IPR012914">
    <property type="entry name" value="PucR_dom"/>
</dbReference>
<feature type="domain" description="PucR C-terminal helix-turn-helix" evidence="3">
    <location>
        <begin position="433"/>
        <end position="491"/>
    </location>
</feature>
<comment type="similarity">
    <text evidence="1">Belongs to the CdaR family.</text>
</comment>
<dbReference type="InterPro" id="IPR025736">
    <property type="entry name" value="PucR_C-HTH_dom"/>
</dbReference>
<proteinExistence type="inferred from homology"/>
<protein>
    <submittedName>
        <fullName evidence="5">Transcriptional regulator, PucR family</fullName>
    </submittedName>
</protein>
<dbReference type="eggNOG" id="COG2508">
    <property type="taxonomic scope" value="Bacteria"/>
</dbReference>
<evidence type="ECO:0000259" key="3">
    <source>
        <dbReference type="Pfam" id="PF13556"/>
    </source>
</evidence>
<reference evidence="6" key="2">
    <citation type="submission" date="2010-01" db="EMBL/GenBank/DDBJ databases">
        <title>The complete genome of Conexibacter woesei DSM 14684.</title>
        <authorList>
            <consortium name="US DOE Joint Genome Institute (JGI-PGF)"/>
            <person name="Lucas S."/>
            <person name="Copeland A."/>
            <person name="Lapidus A."/>
            <person name="Glavina del Rio T."/>
            <person name="Dalin E."/>
            <person name="Tice H."/>
            <person name="Bruce D."/>
            <person name="Goodwin L."/>
            <person name="Pitluck S."/>
            <person name="Kyrpides N."/>
            <person name="Mavromatis K."/>
            <person name="Ivanova N."/>
            <person name="Mikhailova N."/>
            <person name="Chertkov O."/>
            <person name="Brettin T."/>
            <person name="Detter J.C."/>
            <person name="Han C."/>
            <person name="Larimer F."/>
            <person name="Land M."/>
            <person name="Hauser L."/>
            <person name="Markowitz V."/>
            <person name="Cheng J.-F."/>
            <person name="Hugenholtz P."/>
            <person name="Woyke T."/>
            <person name="Wu D."/>
            <person name="Pukall R."/>
            <person name="Steenblock K."/>
            <person name="Schneider S."/>
            <person name="Klenk H.-P."/>
            <person name="Eisen J.A."/>
        </authorList>
    </citation>
    <scope>NUCLEOTIDE SEQUENCE [LARGE SCALE GENOMIC DNA]</scope>
    <source>
        <strain evidence="6">DSM 14684 / CIP 108061 / JCM 11494 / NBRC 100937 / ID131577</strain>
    </source>
</reference>
<dbReference type="HOGENOM" id="CLU_017436_2_1_11"/>
<feature type="domain" description="CdaR GGDEF-like" evidence="4">
    <location>
        <begin position="283"/>
        <end position="391"/>
    </location>
</feature>
<evidence type="ECO:0000259" key="2">
    <source>
        <dbReference type="Pfam" id="PF07905"/>
    </source>
</evidence>
<evidence type="ECO:0000313" key="6">
    <source>
        <dbReference type="Proteomes" id="UP000008229"/>
    </source>
</evidence>
<dbReference type="InterPro" id="IPR051448">
    <property type="entry name" value="CdaR-like_regulators"/>
</dbReference>
<name>D3FCD3_CONWI</name>
<dbReference type="Pfam" id="PF13556">
    <property type="entry name" value="HTH_30"/>
    <property type="match status" value="1"/>
</dbReference>
<evidence type="ECO:0000259" key="4">
    <source>
        <dbReference type="Pfam" id="PF17853"/>
    </source>
</evidence>
<dbReference type="Gene3D" id="1.10.10.2840">
    <property type="entry name" value="PucR C-terminal helix-turn-helix domain"/>
    <property type="match status" value="1"/>
</dbReference>
<dbReference type="STRING" id="469383.Cwoe_5017"/>
<dbReference type="Pfam" id="PF07905">
    <property type="entry name" value="PucR"/>
    <property type="match status" value="1"/>
</dbReference>
<dbReference type="AlphaFoldDB" id="D3FCD3"/>
<evidence type="ECO:0000313" key="5">
    <source>
        <dbReference type="EMBL" id="ADB53428.1"/>
    </source>
</evidence>
<dbReference type="EMBL" id="CP001854">
    <property type="protein sequence ID" value="ADB53428.1"/>
    <property type="molecule type" value="Genomic_DNA"/>
</dbReference>
<gene>
    <name evidence="5" type="ordered locus">Cwoe_5017</name>
</gene>
<dbReference type="InterPro" id="IPR042070">
    <property type="entry name" value="PucR_C-HTH_sf"/>
</dbReference>
<dbReference type="Pfam" id="PF17853">
    <property type="entry name" value="GGDEF_2"/>
    <property type="match status" value="1"/>
</dbReference>
<keyword evidence="6" id="KW-1185">Reference proteome</keyword>
<dbReference type="InterPro" id="IPR041522">
    <property type="entry name" value="CdaR_GGDEF"/>
</dbReference>
<dbReference type="PANTHER" id="PTHR33744:SF1">
    <property type="entry name" value="DNA-BINDING TRANSCRIPTIONAL ACTIVATOR ADER"/>
    <property type="match status" value="1"/>
</dbReference>